<dbReference type="PANTHER" id="PTHR20883">
    <property type="entry name" value="PHYTANOYL-COA DIOXYGENASE DOMAIN CONTAINING 1"/>
    <property type="match status" value="1"/>
</dbReference>
<comment type="cofactor">
    <cofactor evidence="1">
        <name>Fe cation</name>
        <dbReference type="ChEBI" id="CHEBI:24875"/>
    </cofactor>
</comment>
<evidence type="ECO:0000256" key="4">
    <source>
        <dbReference type="ARBA" id="ARBA00038356"/>
    </source>
</evidence>
<keyword evidence="3" id="KW-0408">Iron</keyword>
<keyword evidence="2" id="KW-0479">Metal-binding</keyword>
<evidence type="ECO:0000256" key="2">
    <source>
        <dbReference type="ARBA" id="ARBA00022723"/>
    </source>
</evidence>
<protein>
    <submittedName>
        <fullName evidence="5">Putative peroxisomal phytanoyl-coa hydroxylase</fullName>
    </submittedName>
</protein>
<evidence type="ECO:0000256" key="1">
    <source>
        <dbReference type="ARBA" id="ARBA00001962"/>
    </source>
</evidence>
<dbReference type="SUPFAM" id="SSF51197">
    <property type="entry name" value="Clavaminate synthase-like"/>
    <property type="match status" value="1"/>
</dbReference>
<comment type="similarity">
    <text evidence="4">Belongs to the PhyH family. PHYHD1 subfamily.</text>
</comment>
<dbReference type="Gene3D" id="2.60.120.620">
    <property type="entry name" value="q2cbj1_9rhob like domain"/>
    <property type="match status" value="1"/>
</dbReference>
<dbReference type="GO" id="GO:0046872">
    <property type="term" value="F:metal ion binding"/>
    <property type="evidence" value="ECO:0007669"/>
    <property type="project" value="UniProtKB-KW"/>
</dbReference>
<accession>A0A131Y1J8</accession>
<sequence length="250" mass="28469">MIMELPADEKQTIFSTTSDQGRDEYFLTSGDKIRYFYEEDAFDEQGNMVVNKLRSLNKIGHALHWLNPVFKSVSFSEKVKQLVKEVGFKDPAIVQSMYIFKNPGIGGEVTPHQDATFLHTEPNKLIGLWFPLEDATLENGCLWYIPGSHKTRRIARRFIRNPDPDGPLTKFVELGSSDYTGETFVPVPVGRGSCVVIHGNVVHKSEKNASLFPRPAYTFHIIDRDQSVYSPQNWLQPTEELPFPSLYENS</sequence>
<reference evidence="5" key="1">
    <citation type="submission" date="2016-02" db="EMBL/GenBank/DDBJ databases">
        <title>RNAseq analyses of the midgut from blood- or serum-fed Ixodes ricinus ticks.</title>
        <authorList>
            <person name="Perner J."/>
            <person name="Provaznik J."/>
            <person name="Schrenkova J."/>
            <person name="Urbanova V."/>
            <person name="Ribeiro J.M."/>
            <person name="Kopacek P."/>
        </authorList>
    </citation>
    <scope>NUCLEOTIDE SEQUENCE</scope>
    <source>
        <tissue evidence="5">Gut</tissue>
    </source>
</reference>
<organism evidence="5">
    <name type="scientific">Ixodes ricinus</name>
    <name type="common">Common tick</name>
    <name type="synonym">Acarus ricinus</name>
    <dbReference type="NCBI Taxonomy" id="34613"/>
    <lineage>
        <taxon>Eukaryota</taxon>
        <taxon>Metazoa</taxon>
        <taxon>Ecdysozoa</taxon>
        <taxon>Arthropoda</taxon>
        <taxon>Chelicerata</taxon>
        <taxon>Arachnida</taxon>
        <taxon>Acari</taxon>
        <taxon>Parasitiformes</taxon>
        <taxon>Ixodida</taxon>
        <taxon>Ixodoidea</taxon>
        <taxon>Ixodidae</taxon>
        <taxon>Ixodinae</taxon>
        <taxon>Ixodes</taxon>
    </lineage>
</organism>
<dbReference type="InterPro" id="IPR008775">
    <property type="entry name" value="Phytyl_CoA_dOase-like"/>
</dbReference>
<dbReference type="Pfam" id="PF05721">
    <property type="entry name" value="PhyH"/>
    <property type="match status" value="1"/>
</dbReference>
<proteinExistence type="evidence at transcript level"/>
<dbReference type="EMBL" id="GEFM01004035">
    <property type="protein sequence ID" value="JAP71761.1"/>
    <property type="molecule type" value="mRNA"/>
</dbReference>
<dbReference type="AlphaFoldDB" id="A0A131Y1J8"/>
<evidence type="ECO:0000256" key="3">
    <source>
        <dbReference type="ARBA" id="ARBA00023004"/>
    </source>
</evidence>
<evidence type="ECO:0000313" key="5">
    <source>
        <dbReference type="EMBL" id="JAP71761.1"/>
    </source>
</evidence>
<dbReference type="PANTHER" id="PTHR20883:SF15">
    <property type="entry name" value="PHYTANOYL-COA DIOXYGENASE DOMAIN-CONTAINING PROTEIN 1"/>
    <property type="match status" value="1"/>
</dbReference>
<name>A0A131Y1J8_IXORI</name>